<dbReference type="Proteomes" id="UP000757540">
    <property type="component" value="Unassembled WGS sequence"/>
</dbReference>
<evidence type="ECO:0000256" key="4">
    <source>
        <dbReference type="ARBA" id="ARBA00022807"/>
    </source>
</evidence>
<dbReference type="EMBL" id="JABEZU010000001">
    <property type="protein sequence ID" value="NOV95820.1"/>
    <property type="molecule type" value="Genomic_DNA"/>
</dbReference>
<comment type="similarity">
    <text evidence="1">Belongs to the peptidase C40 family.</text>
</comment>
<keyword evidence="2" id="KW-0645">Protease</keyword>
<feature type="region of interest" description="Disordered" evidence="5">
    <location>
        <begin position="220"/>
        <end position="243"/>
    </location>
</feature>
<dbReference type="PROSITE" id="PS51935">
    <property type="entry name" value="NLPC_P60"/>
    <property type="match status" value="1"/>
</dbReference>
<evidence type="ECO:0000256" key="1">
    <source>
        <dbReference type="ARBA" id="ARBA00007074"/>
    </source>
</evidence>
<keyword evidence="3 7" id="KW-0378">Hydrolase</keyword>
<keyword evidence="4" id="KW-0788">Thiol protease</keyword>
<keyword evidence="8" id="KW-1185">Reference proteome</keyword>
<accession>A0ABX1ZZ58</accession>
<evidence type="ECO:0000313" key="8">
    <source>
        <dbReference type="Proteomes" id="UP000757540"/>
    </source>
</evidence>
<evidence type="ECO:0000313" key="7">
    <source>
        <dbReference type="EMBL" id="NOV95820.1"/>
    </source>
</evidence>
<feature type="region of interest" description="Disordered" evidence="5">
    <location>
        <begin position="1"/>
        <end position="21"/>
    </location>
</feature>
<feature type="domain" description="NlpC/P60" evidence="6">
    <location>
        <begin position="175"/>
        <end position="287"/>
    </location>
</feature>
<dbReference type="InterPro" id="IPR000064">
    <property type="entry name" value="NLP_P60_dom"/>
</dbReference>
<evidence type="ECO:0000256" key="2">
    <source>
        <dbReference type="ARBA" id="ARBA00022670"/>
    </source>
</evidence>
<evidence type="ECO:0000256" key="5">
    <source>
        <dbReference type="SAM" id="MobiDB-lite"/>
    </source>
</evidence>
<comment type="caution">
    <text evidence="7">The sequence shown here is derived from an EMBL/GenBank/DDBJ whole genome shotgun (WGS) entry which is preliminary data.</text>
</comment>
<evidence type="ECO:0000256" key="3">
    <source>
        <dbReference type="ARBA" id="ARBA00022801"/>
    </source>
</evidence>
<dbReference type="GO" id="GO:0016787">
    <property type="term" value="F:hydrolase activity"/>
    <property type="evidence" value="ECO:0007669"/>
    <property type="project" value="UniProtKB-KW"/>
</dbReference>
<reference evidence="7 8" key="1">
    <citation type="submission" date="2020-05" db="EMBL/GenBank/DDBJ databases">
        <title>Genomic Encyclopedia of Type Strains, Phase III (KMG-III): the genomes of soil and plant-associated and newly described type strains.</title>
        <authorList>
            <person name="Whitman W."/>
        </authorList>
    </citation>
    <scope>NUCLEOTIDE SEQUENCE [LARGE SCALE GENOMIC DNA]</scope>
    <source>
        <strain evidence="7 8">KCTC 19046</strain>
    </source>
</reference>
<gene>
    <name evidence="7" type="ORF">HDG69_000373</name>
</gene>
<dbReference type="SUPFAM" id="SSF54001">
    <property type="entry name" value="Cysteine proteinases"/>
    <property type="match status" value="1"/>
</dbReference>
<dbReference type="RefSeq" id="WP_246255948.1">
    <property type="nucleotide sequence ID" value="NZ_BAAAML010000002.1"/>
</dbReference>
<sequence length="287" mass="30301">MSHTQYSPARPQGTERSPRLRRSAVAVALSAALAGGTLVVGAGTASAAPAPSTSSTVANVSVAGQALVAAKKSKPAVKVSVSRKSAQKGSKKTRPVFTVKATKGGDPVKGRVRLFVDGKKVNVKKLNNNGIVRMKPQLKRYDVGKNRVRLTVVPARSTGLAQVQRNRTITVKAKKTSGSKVVNVANRYVGHRYSYGGTSPATGFDCSGFTSYVYKKATGKNLPRSSSAQRSAGKKVSRQNAKPGDIVYTPGHVAIYAGKGQVIEAARPGTGVIKRKMWQSNPTFVRV</sequence>
<dbReference type="Gene3D" id="3.90.1720.10">
    <property type="entry name" value="endopeptidase domain like (from Nostoc punctiforme)"/>
    <property type="match status" value="1"/>
</dbReference>
<evidence type="ECO:0000259" key="6">
    <source>
        <dbReference type="PROSITE" id="PS51935"/>
    </source>
</evidence>
<organism evidence="7 8">
    <name type="scientific">Isoptericola halotolerans</name>
    <dbReference type="NCBI Taxonomy" id="300560"/>
    <lineage>
        <taxon>Bacteria</taxon>
        <taxon>Bacillati</taxon>
        <taxon>Actinomycetota</taxon>
        <taxon>Actinomycetes</taxon>
        <taxon>Micrococcales</taxon>
        <taxon>Promicromonosporaceae</taxon>
        <taxon>Isoptericola</taxon>
    </lineage>
</organism>
<dbReference type="InterPro" id="IPR051202">
    <property type="entry name" value="Peptidase_C40"/>
</dbReference>
<protein>
    <submittedName>
        <fullName evidence="7">Cell wall-associated NlpC family hydrolase</fullName>
    </submittedName>
</protein>
<name>A0ABX1ZZ58_9MICO</name>
<dbReference type="InterPro" id="IPR038765">
    <property type="entry name" value="Papain-like_cys_pep_sf"/>
</dbReference>
<dbReference type="PANTHER" id="PTHR47053:SF1">
    <property type="entry name" value="MUREIN DD-ENDOPEPTIDASE MEPH-RELATED"/>
    <property type="match status" value="1"/>
</dbReference>
<dbReference type="Pfam" id="PF00877">
    <property type="entry name" value="NLPC_P60"/>
    <property type="match status" value="1"/>
</dbReference>
<dbReference type="PANTHER" id="PTHR47053">
    <property type="entry name" value="MUREIN DD-ENDOPEPTIDASE MEPH-RELATED"/>
    <property type="match status" value="1"/>
</dbReference>
<proteinExistence type="inferred from homology"/>